<dbReference type="GO" id="GO:0005524">
    <property type="term" value="F:ATP binding"/>
    <property type="evidence" value="ECO:0007669"/>
    <property type="project" value="UniProtKB-KW"/>
</dbReference>
<dbReference type="PANTHER" id="PTHR24029">
    <property type="entry name" value="UVRABC SYSTEM PROTEIN B"/>
    <property type="match status" value="1"/>
</dbReference>
<feature type="non-terminal residue" evidence="4">
    <location>
        <position position="1"/>
    </location>
</feature>
<evidence type="ECO:0000256" key="2">
    <source>
        <dbReference type="ARBA" id="ARBA00022840"/>
    </source>
</evidence>
<feature type="domain" description="UvrB interaction" evidence="3">
    <location>
        <begin position="37"/>
        <end position="123"/>
    </location>
</feature>
<evidence type="ECO:0000259" key="3">
    <source>
        <dbReference type="Pfam" id="PF17757"/>
    </source>
</evidence>
<keyword evidence="1" id="KW-0547">Nucleotide-binding</keyword>
<feature type="non-terminal residue" evidence="4">
    <location>
        <position position="195"/>
    </location>
</feature>
<comment type="caution">
    <text evidence="4">The sequence shown here is derived from an EMBL/GenBank/DDBJ whole genome shotgun (WGS) entry which is preliminary data.</text>
</comment>
<name>X0T9X0_9ZZZZ</name>
<organism evidence="4">
    <name type="scientific">marine sediment metagenome</name>
    <dbReference type="NCBI Taxonomy" id="412755"/>
    <lineage>
        <taxon>unclassified sequences</taxon>
        <taxon>metagenomes</taxon>
        <taxon>ecological metagenomes</taxon>
    </lineage>
</organism>
<dbReference type="GO" id="GO:0009380">
    <property type="term" value="C:excinuclease repair complex"/>
    <property type="evidence" value="ECO:0007669"/>
    <property type="project" value="InterPro"/>
</dbReference>
<dbReference type="PANTHER" id="PTHR24029:SF1">
    <property type="entry name" value="TRANSCRIPTION-REPAIR-COUPLING FACTOR"/>
    <property type="match status" value="1"/>
</dbReference>
<dbReference type="Gene3D" id="3.30.2060.10">
    <property type="entry name" value="Penicillin-binding protein 1b domain"/>
    <property type="match status" value="1"/>
</dbReference>
<dbReference type="InterPro" id="IPR027417">
    <property type="entry name" value="P-loop_NTPase"/>
</dbReference>
<dbReference type="InterPro" id="IPR041471">
    <property type="entry name" value="UvrB_inter"/>
</dbReference>
<dbReference type="GO" id="GO:0003677">
    <property type="term" value="F:DNA binding"/>
    <property type="evidence" value="ECO:0007669"/>
    <property type="project" value="InterPro"/>
</dbReference>
<dbReference type="EMBL" id="BARS01012800">
    <property type="protein sequence ID" value="GAF90318.1"/>
    <property type="molecule type" value="Genomic_DNA"/>
</dbReference>
<evidence type="ECO:0000313" key="4">
    <source>
        <dbReference type="EMBL" id="GAF90318.1"/>
    </source>
</evidence>
<dbReference type="AlphaFoldDB" id="X0T9X0"/>
<dbReference type="Pfam" id="PF17757">
    <property type="entry name" value="UvrB_inter"/>
    <property type="match status" value="1"/>
</dbReference>
<protein>
    <recommendedName>
        <fullName evidence="3">UvrB interaction domain-containing protein</fullName>
    </recommendedName>
</protein>
<dbReference type="SUPFAM" id="SSF52540">
    <property type="entry name" value="P-loop containing nucleoside triphosphate hydrolases"/>
    <property type="match status" value="1"/>
</dbReference>
<dbReference type="GO" id="GO:0016887">
    <property type="term" value="F:ATP hydrolysis activity"/>
    <property type="evidence" value="ECO:0007669"/>
    <property type="project" value="InterPro"/>
</dbReference>
<dbReference type="GO" id="GO:0006289">
    <property type="term" value="P:nucleotide-excision repair"/>
    <property type="evidence" value="ECO:0007669"/>
    <property type="project" value="InterPro"/>
</dbReference>
<sequence>SALANRDDRTPLTVASAPALMQKVAPYADFASTFHTLKSGMDIEPFRLLSQWEAMGYRMESMVEMPGTISHRGGIIDIYPPTSDLPARLEFFGNTIDSIRLFDPANQRSLREVSAITIGPATEVLTRLLRELEPVLSSLSLTGCNDEVRQQFKQGIAMLLNKQRPGNIQFYAPLFNQDSILNYLSQDTLLILDEP</sequence>
<keyword evidence="2" id="KW-0067">ATP-binding</keyword>
<reference evidence="4" key="1">
    <citation type="journal article" date="2014" name="Front. Microbiol.">
        <title>High frequency of phylogenetically diverse reductive dehalogenase-homologous genes in deep subseafloor sedimentary metagenomes.</title>
        <authorList>
            <person name="Kawai M."/>
            <person name="Futagami T."/>
            <person name="Toyoda A."/>
            <person name="Takaki Y."/>
            <person name="Nishi S."/>
            <person name="Hori S."/>
            <person name="Arai W."/>
            <person name="Tsubouchi T."/>
            <person name="Morono Y."/>
            <person name="Uchiyama I."/>
            <person name="Ito T."/>
            <person name="Fujiyama A."/>
            <person name="Inagaki F."/>
            <person name="Takami H."/>
        </authorList>
    </citation>
    <scope>NUCLEOTIDE SEQUENCE</scope>
    <source>
        <strain evidence="4">Expedition CK06-06</strain>
    </source>
</reference>
<accession>X0T9X0</accession>
<dbReference type="InterPro" id="IPR004807">
    <property type="entry name" value="UvrB"/>
</dbReference>
<proteinExistence type="predicted"/>
<evidence type="ECO:0000256" key="1">
    <source>
        <dbReference type="ARBA" id="ARBA00022741"/>
    </source>
</evidence>
<gene>
    <name evidence="4" type="ORF">S01H1_22613</name>
</gene>